<dbReference type="EMBL" id="JAAGMN010010632">
    <property type="protein sequence ID" value="NEE23842.1"/>
    <property type="molecule type" value="Genomic_DNA"/>
</dbReference>
<protein>
    <submittedName>
        <fullName evidence="2">NADH-quinone oxidoreductase subunit NuoE</fullName>
    </submittedName>
</protein>
<comment type="caution">
    <text evidence="2">The sequence shown here is derived from an EMBL/GenBank/DDBJ whole genome shotgun (WGS) entry which is preliminary data.</text>
</comment>
<gene>
    <name evidence="2" type="ORF">G3M58_97480</name>
</gene>
<accession>A0A6G3Y1Z9</accession>
<dbReference type="AlphaFoldDB" id="A0A6G3Y1Z9"/>
<proteinExistence type="predicted"/>
<reference evidence="2" key="1">
    <citation type="submission" date="2020-01" db="EMBL/GenBank/DDBJ databases">
        <title>Insect and environment-associated Actinomycetes.</title>
        <authorList>
            <person name="Currrie C."/>
            <person name="Chevrette M."/>
            <person name="Carlson C."/>
            <person name="Stubbendieck R."/>
            <person name="Wendt-Pienkowski E."/>
        </authorList>
    </citation>
    <scope>NUCLEOTIDE SEQUENCE</scope>
    <source>
        <strain evidence="2">SID7499</strain>
    </source>
</reference>
<sequence>QPHDPSPSEHLSSHDAPQQTSASDPEHPAGPAAEEGE</sequence>
<evidence type="ECO:0000256" key="1">
    <source>
        <dbReference type="SAM" id="MobiDB-lite"/>
    </source>
</evidence>
<feature type="region of interest" description="Disordered" evidence="1">
    <location>
        <begin position="1"/>
        <end position="37"/>
    </location>
</feature>
<feature type="non-terminal residue" evidence="2">
    <location>
        <position position="1"/>
    </location>
</feature>
<organism evidence="2">
    <name type="scientific">Streptomyces sp. SID7499</name>
    <dbReference type="NCBI Taxonomy" id="2706086"/>
    <lineage>
        <taxon>Bacteria</taxon>
        <taxon>Bacillati</taxon>
        <taxon>Actinomycetota</taxon>
        <taxon>Actinomycetes</taxon>
        <taxon>Kitasatosporales</taxon>
        <taxon>Streptomycetaceae</taxon>
        <taxon>Streptomyces</taxon>
    </lineage>
</organism>
<feature type="compositionally biased region" description="Basic and acidic residues" evidence="1">
    <location>
        <begin position="1"/>
        <end position="13"/>
    </location>
</feature>
<evidence type="ECO:0000313" key="2">
    <source>
        <dbReference type="EMBL" id="NEE23842.1"/>
    </source>
</evidence>
<name>A0A6G3Y1Z9_9ACTN</name>